<evidence type="ECO:0000313" key="4">
    <source>
        <dbReference type="Proteomes" id="UP000477311"/>
    </source>
</evidence>
<protein>
    <recommendedName>
        <fullName evidence="2">N-acetyltransferase domain-containing protein</fullName>
    </recommendedName>
</protein>
<evidence type="ECO:0000313" key="3">
    <source>
        <dbReference type="EMBL" id="NGO37928.1"/>
    </source>
</evidence>
<evidence type="ECO:0000256" key="1">
    <source>
        <dbReference type="SAM" id="Phobius"/>
    </source>
</evidence>
<reference evidence="3 4" key="1">
    <citation type="submission" date="2020-02" db="EMBL/GenBank/DDBJ databases">
        <title>Draft genome sequence of Limisphaera ngatamarikiensis NGM72.4T, a thermophilic Verrucomicrobia grouped in subdivision 3.</title>
        <authorList>
            <person name="Carere C.R."/>
            <person name="Steen J."/>
            <person name="Hugenholtz P."/>
            <person name="Stott M.B."/>
        </authorList>
    </citation>
    <scope>NUCLEOTIDE SEQUENCE [LARGE SCALE GENOMIC DNA]</scope>
    <source>
        <strain evidence="3 4">NGM72.4</strain>
    </source>
</reference>
<sequence>MEGGNLRVRRATVDDLPQLRTLWQAQLPDVAGLERRVTEFQVVESPEGQILAAVALAMEQGHGLVHSEVFADFAGADHYRALLWERLEQVARNHGLYRVWTREEAPFWARCGMHRAEETVLAQLPEPWRALKGRWLTLQLREPPPEGLSIEKEFELFMQAERMRTQALLERARWIKKVATLIALILAILVLGAAWYLLQRRPGGVGVP</sequence>
<dbReference type="InterPro" id="IPR016181">
    <property type="entry name" value="Acyl_CoA_acyltransferase"/>
</dbReference>
<comment type="caution">
    <text evidence="3">The sequence shown here is derived from an EMBL/GenBank/DDBJ whole genome shotgun (WGS) entry which is preliminary data.</text>
</comment>
<dbReference type="Proteomes" id="UP000477311">
    <property type="component" value="Unassembled WGS sequence"/>
</dbReference>
<keyword evidence="1" id="KW-0472">Membrane</keyword>
<dbReference type="SUPFAM" id="SSF55729">
    <property type="entry name" value="Acyl-CoA N-acyltransferases (Nat)"/>
    <property type="match status" value="1"/>
</dbReference>
<name>A0A6M1RCW5_9BACT</name>
<accession>A0A6M1RCW5</accession>
<organism evidence="3 4">
    <name type="scientific">Limisphaera ngatamarikiensis</name>
    <dbReference type="NCBI Taxonomy" id="1324935"/>
    <lineage>
        <taxon>Bacteria</taxon>
        <taxon>Pseudomonadati</taxon>
        <taxon>Verrucomicrobiota</taxon>
        <taxon>Verrucomicrobiia</taxon>
        <taxon>Limisphaerales</taxon>
        <taxon>Limisphaeraceae</taxon>
        <taxon>Limisphaera</taxon>
    </lineage>
</organism>
<feature type="transmembrane region" description="Helical" evidence="1">
    <location>
        <begin position="178"/>
        <end position="198"/>
    </location>
</feature>
<proteinExistence type="predicted"/>
<evidence type="ECO:0000259" key="2">
    <source>
        <dbReference type="PROSITE" id="PS51186"/>
    </source>
</evidence>
<gene>
    <name evidence="3" type="ORF">G4L39_00715</name>
</gene>
<dbReference type="Gene3D" id="3.40.630.30">
    <property type="match status" value="1"/>
</dbReference>
<dbReference type="RefSeq" id="WP_165105178.1">
    <property type="nucleotide sequence ID" value="NZ_JAAKYA010000006.1"/>
</dbReference>
<keyword evidence="4" id="KW-1185">Reference proteome</keyword>
<dbReference type="InterPro" id="IPR000182">
    <property type="entry name" value="GNAT_dom"/>
</dbReference>
<keyword evidence="1" id="KW-0812">Transmembrane</keyword>
<dbReference type="EMBL" id="JAAKYA010000006">
    <property type="protein sequence ID" value="NGO37928.1"/>
    <property type="molecule type" value="Genomic_DNA"/>
</dbReference>
<dbReference type="GO" id="GO:0016747">
    <property type="term" value="F:acyltransferase activity, transferring groups other than amino-acyl groups"/>
    <property type="evidence" value="ECO:0007669"/>
    <property type="project" value="InterPro"/>
</dbReference>
<feature type="domain" description="N-acetyltransferase" evidence="2">
    <location>
        <begin position="6"/>
        <end position="141"/>
    </location>
</feature>
<dbReference type="AlphaFoldDB" id="A0A6M1RCW5"/>
<dbReference type="PROSITE" id="PS51186">
    <property type="entry name" value="GNAT"/>
    <property type="match status" value="1"/>
</dbReference>
<keyword evidence="1" id="KW-1133">Transmembrane helix</keyword>